<gene>
    <name evidence="2" type="ORF">COO20_25530</name>
</gene>
<comment type="caution">
    <text evidence="2">The sequence shown here is derived from an EMBL/GenBank/DDBJ whole genome shotgun (WGS) entry which is preliminary data.</text>
</comment>
<dbReference type="InterPro" id="IPR010753">
    <property type="entry name" value="DUF1330"/>
</dbReference>
<organism evidence="2 3">
    <name type="scientific">Thalassospira marina</name>
    <dbReference type="NCBI Taxonomy" id="2048283"/>
    <lineage>
        <taxon>Bacteria</taxon>
        <taxon>Pseudomonadati</taxon>
        <taxon>Pseudomonadota</taxon>
        <taxon>Alphaproteobacteria</taxon>
        <taxon>Rhodospirillales</taxon>
        <taxon>Thalassospiraceae</taxon>
        <taxon>Thalassospira</taxon>
    </lineage>
</organism>
<dbReference type="RefSeq" id="WP_101271754.1">
    <property type="nucleotide sequence ID" value="NZ_NWTK01000027.1"/>
</dbReference>
<dbReference type="SUPFAM" id="SSF54909">
    <property type="entry name" value="Dimeric alpha+beta barrel"/>
    <property type="match status" value="1"/>
</dbReference>
<accession>A0A2N3KBC5</accession>
<name>A0A2N3KBC5_9PROT</name>
<dbReference type="OrthoDB" id="9806380at2"/>
<dbReference type="AlphaFoldDB" id="A0A2N3KBC5"/>
<evidence type="ECO:0000313" key="2">
    <source>
        <dbReference type="EMBL" id="PKR47763.1"/>
    </source>
</evidence>
<dbReference type="Pfam" id="PF07045">
    <property type="entry name" value="DUF1330"/>
    <property type="match status" value="1"/>
</dbReference>
<evidence type="ECO:0000259" key="1">
    <source>
        <dbReference type="Pfam" id="PF07045"/>
    </source>
</evidence>
<dbReference type="EMBL" id="NWTK01000027">
    <property type="protein sequence ID" value="PKR47763.1"/>
    <property type="molecule type" value="Genomic_DNA"/>
</dbReference>
<proteinExistence type="predicted"/>
<dbReference type="Gene3D" id="3.30.70.100">
    <property type="match status" value="1"/>
</dbReference>
<feature type="domain" description="DUF1330" evidence="1">
    <location>
        <begin position="4"/>
        <end position="95"/>
    </location>
</feature>
<protein>
    <recommendedName>
        <fullName evidence="1">DUF1330 domain-containing protein</fullName>
    </recommendedName>
</protein>
<dbReference type="InterPro" id="IPR011008">
    <property type="entry name" value="Dimeric_a/b-barrel"/>
</dbReference>
<evidence type="ECO:0000313" key="3">
    <source>
        <dbReference type="Proteomes" id="UP000233597"/>
    </source>
</evidence>
<reference evidence="2 3" key="1">
    <citation type="submission" date="2017-09" db="EMBL/GenBank/DDBJ databases">
        <title>Biodiversity and function of Thalassospira species in the particle-attached aromatic-hydrocarbon-degrading consortia from the surface seawater of the South China Sea.</title>
        <authorList>
            <person name="Dong C."/>
            <person name="Liu R."/>
            <person name="Shao Z."/>
        </authorList>
    </citation>
    <scope>NUCLEOTIDE SEQUENCE [LARGE SCALE GENOMIC DNA]</scope>
    <source>
        <strain evidence="2 3">CSC1P2</strain>
    </source>
</reference>
<sequence length="101" mass="11312">MTAFVVLIREETTNPADLDQYREKAPLARDGHAITPVAFYGTQEILEGPDFEGAAILRFPTMEEARAWYHSPAYETARQYRQKGSISRVFIIEGIDAGCSS</sequence>
<dbReference type="Proteomes" id="UP000233597">
    <property type="component" value="Unassembled WGS sequence"/>
</dbReference>